<gene>
    <name evidence="2" type="ORF">TNCV_1330981</name>
</gene>
<dbReference type="Proteomes" id="UP000887159">
    <property type="component" value="Unassembled WGS sequence"/>
</dbReference>
<dbReference type="Pfam" id="PF14214">
    <property type="entry name" value="Helitron_like_N"/>
    <property type="match status" value="1"/>
</dbReference>
<dbReference type="InterPro" id="IPR025476">
    <property type="entry name" value="Helitron_helicase-like"/>
</dbReference>
<evidence type="ECO:0000313" key="3">
    <source>
        <dbReference type="Proteomes" id="UP000887159"/>
    </source>
</evidence>
<dbReference type="AlphaFoldDB" id="A0A8X6RDF1"/>
<comment type="caution">
    <text evidence="2">The sequence shown here is derived from an EMBL/GenBank/DDBJ whole genome shotgun (WGS) entry which is preliminary data.</text>
</comment>
<name>A0A8X6RDF1_TRICX</name>
<evidence type="ECO:0000259" key="1">
    <source>
        <dbReference type="Pfam" id="PF14214"/>
    </source>
</evidence>
<protein>
    <recommendedName>
        <fullName evidence="1">Helitron helicase-like domain-containing protein</fullName>
    </recommendedName>
</protein>
<organism evidence="2 3">
    <name type="scientific">Trichonephila clavipes</name>
    <name type="common">Golden silk orbweaver</name>
    <name type="synonym">Nephila clavipes</name>
    <dbReference type="NCBI Taxonomy" id="2585209"/>
    <lineage>
        <taxon>Eukaryota</taxon>
        <taxon>Metazoa</taxon>
        <taxon>Ecdysozoa</taxon>
        <taxon>Arthropoda</taxon>
        <taxon>Chelicerata</taxon>
        <taxon>Arachnida</taxon>
        <taxon>Araneae</taxon>
        <taxon>Araneomorphae</taxon>
        <taxon>Entelegynae</taxon>
        <taxon>Araneoidea</taxon>
        <taxon>Nephilidae</taxon>
        <taxon>Trichonephila</taxon>
    </lineage>
</organism>
<dbReference type="PANTHER" id="PTHR45786">
    <property type="entry name" value="DNA BINDING PROTEIN-LIKE"/>
    <property type="match status" value="1"/>
</dbReference>
<dbReference type="EMBL" id="BMAU01021035">
    <property type="protein sequence ID" value="GFX87567.1"/>
    <property type="molecule type" value="Genomic_DNA"/>
</dbReference>
<proteinExistence type="predicted"/>
<feature type="domain" description="Helitron helicase-like" evidence="1">
    <location>
        <begin position="3"/>
        <end position="177"/>
    </location>
</feature>
<accession>A0A8X6RDF1</accession>
<dbReference type="PANTHER" id="PTHR45786:SF74">
    <property type="entry name" value="ATP-DEPENDENT DNA HELICASE"/>
    <property type="match status" value="1"/>
</dbReference>
<evidence type="ECO:0000313" key="2">
    <source>
        <dbReference type="EMBL" id="GFX87567.1"/>
    </source>
</evidence>
<reference evidence="2" key="1">
    <citation type="submission" date="2020-08" db="EMBL/GenBank/DDBJ databases">
        <title>Multicomponent nature underlies the extraordinary mechanical properties of spider dragline silk.</title>
        <authorList>
            <person name="Kono N."/>
            <person name="Nakamura H."/>
            <person name="Mori M."/>
            <person name="Yoshida Y."/>
            <person name="Ohtoshi R."/>
            <person name="Malay A.D."/>
            <person name="Moran D.A.P."/>
            <person name="Tomita M."/>
            <person name="Numata K."/>
            <person name="Arakawa K."/>
        </authorList>
    </citation>
    <scope>NUCLEOTIDE SEQUENCE</scope>
</reference>
<sequence>MLREHDFNLFLRTRQLFHQFLVDMYIKVERGCLRYIALNQKKLRAENYIHLHDTISAYDNIRPNDIGKMGILPSTFVNSPRYLQEYTQDTFTYVRTYGRPELFVTFICNPSWQDVTQDLMSGHKATDEHNIVVRVFRLKVQKLMNVVTKGKVFGDVQCHMYSIEWKKRGLPHAHILIWLKQKLLPNQIDNIISTEISDPEEDKNLYDTAIKNRIHGPCGARNPASPCMQNGKCTKKCPRELI</sequence>
<keyword evidence="3" id="KW-1185">Reference proteome</keyword>